<comment type="cofactor">
    <cofactor evidence="1">
        <name>Ni(2+)</name>
        <dbReference type="ChEBI" id="CHEBI:49786"/>
    </cofactor>
</comment>
<dbReference type="EMBL" id="UOFY01000005">
    <property type="protein sequence ID" value="VAX06007.1"/>
    <property type="molecule type" value="Genomic_DNA"/>
</dbReference>
<dbReference type="GO" id="GO:0008901">
    <property type="term" value="F:ferredoxin hydrogenase activity"/>
    <property type="evidence" value="ECO:0007669"/>
    <property type="project" value="InterPro"/>
</dbReference>
<evidence type="ECO:0000256" key="4">
    <source>
        <dbReference type="ARBA" id="ARBA00022596"/>
    </source>
</evidence>
<keyword evidence="6" id="KW-0560">Oxidoreductase</keyword>
<dbReference type="InterPro" id="IPR001501">
    <property type="entry name" value="Ni-dep_hyd_lsu"/>
</dbReference>
<dbReference type="InterPro" id="IPR029014">
    <property type="entry name" value="NiFe-Hase_large"/>
</dbReference>
<dbReference type="InterPro" id="IPR018194">
    <property type="entry name" value="Ni-dep_hyd_lsu_Ni_BS"/>
</dbReference>
<protein>
    <submittedName>
        <fullName evidence="7">Hydrogen-sensing hydrogenase large subunit (HoxC/HupV)</fullName>
    </submittedName>
</protein>
<dbReference type="PROSITE" id="PS00507">
    <property type="entry name" value="NI_HGENASE_L_1"/>
    <property type="match status" value="1"/>
</dbReference>
<evidence type="ECO:0000256" key="5">
    <source>
        <dbReference type="ARBA" id="ARBA00022723"/>
    </source>
</evidence>
<gene>
    <name evidence="7" type="ORF">MNBD_GAMMA25-2561</name>
</gene>
<evidence type="ECO:0000256" key="1">
    <source>
        <dbReference type="ARBA" id="ARBA00001967"/>
    </source>
</evidence>
<dbReference type="PANTHER" id="PTHR42958">
    <property type="entry name" value="HYDROGENASE-2 LARGE CHAIN"/>
    <property type="match status" value="1"/>
</dbReference>
<dbReference type="AlphaFoldDB" id="A0A3B1BMW9"/>
<dbReference type="GO" id="GO:0030313">
    <property type="term" value="C:cell envelope"/>
    <property type="evidence" value="ECO:0007669"/>
    <property type="project" value="UniProtKB-SubCell"/>
</dbReference>
<evidence type="ECO:0000313" key="7">
    <source>
        <dbReference type="EMBL" id="VAX06007.1"/>
    </source>
</evidence>
<dbReference type="PANTHER" id="PTHR42958:SF4">
    <property type="entry name" value="HYDROGENASE EXPRESSION_FORMATION PROTEIN HUPK"/>
    <property type="match status" value="1"/>
</dbReference>
<comment type="similarity">
    <text evidence="3">Belongs to the [NiFe]/[NiFeSe] hydrogenase large subunit family.</text>
</comment>
<proteinExistence type="inferred from homology"/>
<sequence>MSNKNKTRRRIIGPFNRVEGDLEVQLQIDDGRVTDAWVVSPLYRGFEQMLQGKAPMDALVYVPRICGICSVSQSLAAATALAAIQGVVSPLNGELAANLILANENVADHLTHFYLFFMPDFARESYRNEPWFPAAEARFKALKGSAPRQALPARAEFMHLQGILAGKWPHSLALQPGGTTRAIELQEKMRVLAILASFRQFLQQTLFGDSLEHVIALDSVVALDNWAAQTAYEHSDLRHFLHIAETLDLQNMGRAGDHFMSYGAYPVQGERLFSAGIWNGVADTLDQNDIREDLSHSWMQAQTEAHHPFNGVTQPSLDQADAYSWCKAPRLGGQVMEVGALARQLVNGHPLIRDLVAQSGGNVRNRVIARLLEIALLVVAMEDWAQALQPKQPFCYQGVMPDEAQGYGMIEAARGSLGHWLTIRKGCISNYQIIAPTTWNFSPRDAKGQPGALELALINAPLREGENDPVSVQHIVRSFDPCMVCTVH</sequence>
<dbReference type="InterPro" id="IPR050867">
    <property type="entry name" value="NiFe/NiFeSe_hydrgnase_LSU"/>
</dbReference>
<organism evidence="7">
    <name type="scientific">hydrothermal vent metagenome</name>
    <dbReference type="NCBI Taxonomy" id="652676"/>
    <lineage>
        <taxon>unclassified sequences</taxon>
        <taxon>metagenomes</taxon>
        <taxon>ecological metagenomes</taxon>
    </lineage>
</organism>
<evidence type="ECO:0000256" key="6">
    <source>
        <dbReference type="ARBA" id="ARBA00023002"/>
    </source>
</evidence>
<name>A0A3B1BMW9_9ZZZZ</name>
<accession>A0A3B1BMW9</accession>
<comment type="subcellular location">
    <subcellularLocation>
        <location evidence="2">Cell envelope</location>
    </subcellularLocation>
</comment>
<dbReference type="Gene3D" id="1.10.645.10">
    <property type="entry name" value="Cytochrome-c3 Hydrogenase, chain B"/>
    <property type="match status" value="1"/>
</dbReference>
<evidence type="ECO:0000256" key="3">
    <source>
        <dbReference type="ARBA" id="ARBA00009292"/>
    </source>
</evidence>
<keyword evidence="5" id="KW-0479">Metal-binding</keyword>
<dbReference type="GO" id="GO:0016151">
    <property type="term" value="F:nickel cation binding"/>
    <property type="evidence" value="ECO:0007669"/>
    <property type="project" value="InterPro"/>
</dbReference>
<reference evidence="7" key="1">
    <citation type="submission" date="2018-06" db="EMBL/GenBank/DDBJ databases">
        <authorList>
            <person name="Zhirakovskaya E."/>
        </authorList>
    </citation>
    <scope>NUCLEOTIDE SEQUENCE</scope>
</reference>
<dbReference type="SUPFAM" id="SSF56762">
    <property type="entry name" value="HydB/Nqo4-like"/>
    <property type="match status" value="1"/>
</dbReference>
<keyword evidence="4" id="KW-0533">Nickel</keyword>
<evidence type="ECO:0000256" key="2">
    <source>
        <dbReference type="ARBA" id="ARBA00004196"/>
    </source>
</evidence>
<dbReference type="Pfam" id="PF00374">
    <property type="entry name" value="NiFeSe_Hases"/>
    <property type="match status" value="2"/>
</dbReference>